<dbReference type="Pfam" id="PF00149">
    <property type="entry name" value="Metallophos"/>
    <property type="match status" value="1"/>
</dbReference>
<dbReference type="Proteomes" id="UP000028643">
    <property type="component" value="Unassembled WGS sequence"/>
</dbReference>
<dbReference type="InterPro" id="IPR029052">
    <property type="entry name" value="Metallo-depent_PP-like"/>
</dbReference>
<dbReference type="InterPro" id="IPR004843">
    <property type="entry name" value="Calcineurin-like_PHP"/>
</dbReference>
<proteinExistence type="predicted"/>
<evidence type="ECO:0000313" key="4">
    <source>
        <dbReference type="Proteomes" id="UP000028643"/>
    </source>
</evidence>
<dbReference type="SUPFAM" id="SSF56300">
    <property type="entry name" value="Metallo-dependent phosphatases"/>
    <property type="match status" value="1"/>
</dbReference>
<dbReference type="AlphaFoldDB" id="A0A085UWK6"/>
<keyword evidence="1" id="KW-0732">Signal</keyword>
<evidence type="ECO:0000259" key="2">
    <source>
        <dbReference type="Pfam" id="PF00149"/>
    </source>
</evidence>
<dbReference type="RefSeq" id="WP_047577861.1">
    <property type="nucleotide sequence ID" value="NZ_JPQT01000127.1"/>
</dbReference>
<gene>
    <name evidence="3" type="ORF">IV02_22690</name>
</gene>
<reference evidence="3 4" key="1">
    <citation type="submission" date="2014-07" db="EMBL/GenBank/DDBJ databases">
        <title>Draft Genome Sequences of Environmental Pseudomonas syringae strains.</title>
        <authorList>
            <person name="Baltrus D.A."/>
            <person name="Berge O."/>
            <person name="Morris C."/>
        </authorList>
    </citation>
    <scope>NUCLEOTIDE SEQUENCE [LARGE SCALE GENOMIC DNA]</scope>
    <source>
        <strain evidence="3 4">CEB003</strain>
    </source>
</reference>
<feature type="signal peptide" evidence="1">
    <location>
        <begin position="1"/>
        <end position="24"/>
    </location>
</feature>
<organism evidence="3 4">
    <name type="scientific">Pseudomonas syringae</name>
    <dbReference type="NCBI Taxonomy" id="317"/>
    <lineage>
        <taxon>Bacteria</taxon>
        <taxon>Pseudomonadati</taxon>
        <taxon>Pseudomonadota</taxon>
        <taxon>Gammaproteobacteria</taxon>
        <taxon>Pseudomonadales</taxon>
        <taxon>Pseudomonadaceae</taxon>
        <taxon>Pseudomonas</taxon>
    </lineage>
</organism>
<dbReference type="EMBL" id="JPQT01000127">
    <property type="protein sequence ID" value="KFE47569.1"/>
    <property type="molecule type" value="Genomic_DNA"/>
</dbReference>
<feature type="domain" description="Calcineurin-like phosphoesterase" evidence="2">
    <location>
        <begin position="84"/>
        <end position="272"/>
    </location>
</feature>
<evidence type="ECO:0000313" key="3">
    <source>
        <dbReference type="EMBL" id="KFE47569.1"/>
    </source>
</evidence>
<name>A0A085UWK6_PSESX</name>
<protein>
    <submittedName>
        <fullName evidence="3">Phosphoesterase</fullName>
    </submittedName>
</protein>
<comment type="caution">
    <text evidence="3">The sequence shown here is derived from an EMBL/GenBank/DDBJ whole genome shotgun (WGS) entry which is preliminary data.</text>
</comment>
<dbReference type="PATRIC" id="fig|317.174.peg.4638"/>
<evidence type="ECO:0000256" key="1">
    <source>
        <dbReference type="SAM" id="SignalP"/>
    </source>
</evidence>
<dbReference type="Gene3D" id="3.60.21.10">
    <property type="match status" value="1"/>
</dbReference>
<dbReference type="GO" id="GO:0016787">
    <property type="term" value="F:hydrolase activity"/>
    <property type="evidence" value="ECO:0007669"/>
    <property type="project" value="InterPro"/>
</dbReference>
<feature type="chain" id="PRO_5001798314" evidence="1">
    <location>
        <begin position="25"/>
        <end position="334"/>
    </location>
</feature>
<accession>A0A085UWK6</accession>
<sequence>MNSSIINWVAVAAVLASFVPLAQANGPTPLNWVFTSDPQYPWTEKSDSGEDESSATRNARSRQLIEAQYANVADYRKAHGGSAAVPVMINGDMTAYGHGSERDVVFPLISSRLEGVYDFGLGNHDYANNVNDCLLNNCAAGSVQVLIDRYWTKTEMDLAARDVDGVLTYFGSLAYSKAFGDVHVVQLNNEPSYSVDFTSGSLLTFNRLGFRINDAFEWLEKDLAAARAQGKVIIVNMHNTHDWKGDFYERDRFRALIERYRVTAVFAGHLHESLGAHLARATFGTVPVFLSGSASQQTYLTAEFSADLRSLTVSTVKGNDWRSRAVEAVIDVQR</sequence>